<organism evidence="2 3">
    <name type="scientific">Prunus yedoensis var. nudiflora</name>
    <dbReference type="NCBI Taxonomy" id="2094558"/>
    <lineage>
        <taxon>Eukaryota</taxon>
        <taxon>Viridiplantae</taxon>
        <taxon>Streptophyta</taxon>
        <taxon>Embryophyta</taxon>
        <taxon>Tracheophyta</taxon>
        <taxon>Spermatophyta</taxon>
        <taxon>Magnoliopsida</taxon>
        <taxon>eudicotyledons</taxon>
        <taxon>Gunneridae</taxon>
        <taxon>Pentapetalae</taxon>
        <taxon>rosids</taxon>
        <taxon>fabids</taxon>
        <taxon>Rosales</taxon>
        <taxon>Rosaceae</taxon>
        <taxon>Amygdaloideae</taxon>
        <taxon>Amygdaleae</taxon>
        <taxon>Prunus</taxon>
    </lineage>
</organism>
<sequence length="69" mass="6992">MFQSLYPKPLYLNPATQSSSNGPASTHLPSSTGSASTHPLPPTTTTSSATSFSPPAPPGNPARAPFPSP</sequence>
<protein>
    <submittedName>
        <fullName evidence="2">Uncharacterized protein</fullName>
    </submittedName>
</protein>
<feature type="compositionally biased region" description="Pro residues" evidence="1">
    <location>
        <begin position="54"/>
        <end position="69"/>
    </location>
</feature>
<evidence type="ECO:0000256" key="1">
    <source>
        <dbReference type="SAM" id="MobiDB-lite"/>
    </source>
</evidence>
<reference evidence="2 3" key="1">
    <citation type="submission" date="2018-02" db="EMBL/GenBank/DDBJ databases">
        <title>Draft genome of wild Prunus yedoensis var. nudiflora.</title>
        <authorList>
            <person name="Baek S."/>
            <person name="Kim J.-H."/>
            <person name="Choi K."/>
            <person name="Kim G.-B."/>
            <person name="Cho A."/>
            <person name="Jang H."/>
            <person name="Shin C.-H."/>
            <person name="Yu H.-J."/>
            <person name="Mun J.-H."/>
        </authorList>
    </citation>
    <scope>NUCLEOTIDE SEQUENCE [LARGE SCALE GENOMIC DNA]</scope>
    <source>
        <strain evidence="3">cv. Jeju island</strain>
        <tissue evidence="2">Leaf</tissue>
    </source>
</reference>
<accession>A0A314XER9</accession>
<keyword evidence="3" id="KW-1185">Reference proteome</keyword>
<comment type="caution">
    <text evidence="2">The sequence shown here is derived from an EMBL/GenBank/DDBJ whole genome shotgun (WGS) entry which is preliminary data.</text>
</comment>
<dbReference type="AlphaFoldDB" id="A0A314XER9"/>
<dbReference type="Proteomes" id="UP000250321">
    <property type="component" value="Unassembled WGS sequence"/>
</dbReference>
<evidence type="ECO:0000313" key="2">
    <source>
        <dbReference type="EMBL" id="PQP91602.1"/>
    </source>
</evidence>
<gene>
    <name evidence="2" type="ORF">Pyn_30528</name>
</gene>
<dbReference type="EMBL" id="PJQY01002683">
    <property type="protein sequence ID" value="PQP91602.1"/>
    <property type="molecule type" value="Genomic_DNA"/>
</dbReference>
<name>A0A314XER9_PRUYE</name>
<evidence type="ECO:0000313" key="3">
    <source>
        <dbReference type="Proteomes" id="UP000250321"/>
    </source>
</evidence>
<feature type="compositionally biased region" description="Polar residues" evidence="1">
    <location>
        <begin position="14"/>
        <end position="33"/>
    </location>
</feature>
<feature type="region of interest" description="Disordered" evidence="1">
    <location>
        <begin position="1"/>
        <end position="69"/>
    </location>
</feature>
<proteinExistence type="predicted"/>
<feature type="compositionally biased region" description="Low complexity" evidence="1">
    <location>
        <begin position="34"/>
        <end position="53"/>
    </location>
</feature>